<accession>A0A0F9A8R7</accession>
<dbReference type="AlphaFoldDB" id="A0A0F9A8R7"/>
<gene>
    <name evidence="2" type="ORF">LCGC14_2942200</name>
</gene>
<dbReference type="InterPro" id="IPR000014">
    <property type="entry name" value="PAS"/>
</dbReference>
<dbReference type="EMBL" id="LAZR01059044">
    <property type="protein sequence ID" value="KKK68621.1"/>
    <property type="molecule type" value="Genomic_DNA"/>
</dbReference>
<dbReference type="SUPFAM" id="SSF55785">
    <property type="entry name" value="PYP-like sensor domain (PAS domain)"/>
    <property type="match status" value="1"/>
</dbReference>
<dbReference type="InterPro" id="IPR035965">
    <property type="entry name" value="PAS-like_dom_sf"/>
</dbReference>
<dbReference type="PROSITE" id="PS50112">
    <property type="entry name" value="PAS"/>
    <property type="match status" value="1"/>
</dbReference>
<dbReference type="SMART" id="SM00091">
    <property type="entry name" value="PAS"/>
    <property type="match status" value="1"/>
</dbReference>
<dbReference type="Pfam" id="PF13188">
    <property type="entry name" value="PAS_8"/>
    <property type="match status" value="1"/>
</dbReference>
<evidence type="ECO:0000259" key="1">
    <source>
        <dbReference type="PROSITE" id="PS50112"/>
    </source>
</evidence>
<protein>
    <recommendedName>
        <fullName evidence="1">PAS domain-containing protein</fullName>
    </recommendedName>
</protein>
<reference evidence="2" key="1">
    <citation type="journal article" date="2015" name="Nature">
        <title>Complex archaea that bridge the gap between prokaryotes and eukaryotes.</title>
        <authorList>
            <person name="Spang A."/>
            <person name="Saw J.H."/>
            <person name="Jorgensen S.L."/>
            <person name="Zaremba-Niedzwiedzka K."/>
            <person name="Martijn J."/>
            <person name="Lind A.E."/>
            <person name="van Eijk R."/>
            <person name="Schleper C."/>
            <person name="Guy L."/>
            <person name="Ettema T.J."/>
        </authorList>
    </citation>
    <scope>NUCLEOTIDE SEQUENCE</scope>
</reference>
<evidence type="ECO:0000313" key="2">
    <source>
        <dbReference type="EMBL" id="KKK68621.1"/>
    </source>
</evidence>
<dbReference type="Gene3D" id="3.30.450.20">
    <property type="entry name" value="PAS domain"/>
    <property type="match status" value="1"/>
</dbReference>
<comment type="caution">
    <text evidence="2">The sequence shown here is derived from an EMBL/GenBank/DDBJ whole genome shotgun (WGS) entry which is preliminary data.</text>
</comment>
<proteinExistence type="predicted"/>
<sequence>MTAPDSDSQVPAAQVSAILQHTPNGILLVDEKTRIRFVNPAFRTMFHCMDEDLLGLPAAQCVHSDCFERAIAAGGNLMVKETIPDHDVSFRVGLFPLEGEGLYCGIFIDISEEERARQQVRDLRTQTLQRAQEVISRQMQTAQEIARLLGETTAETKVLLVKVMGLFKDEEGRR</sequence>
<feature type="domain" description="PAS" evidence="1">
    <location>
        <begin position="11"/>
        <end position="55"/>
    </location>
</feature>
<name>A0A0F9A8R7_9ZZZZ</name>
<dbReference type="CDD" id="cd00130">
    <property type="entry name" value="PAS"/>
    <property type="match status" value="1"/>
</dbReference>
<organism evidence="2">
    <name type="scientific">marine sediment metagenome</name>
    <dbReference type="NCBI Taxonomy" id="412755"/>
    <lineage>
        <taxon>unclassified sequences</taxon>
        <taxon>metagenomes</taxon>
        <taxon>ecological metagenomes</taxon>
    </lineage>
</organism>
<dbReference type="NCBIfam" id="TIGR00229">
    <property type="entry name" value="sensory_box"/>
    <property type="match status" value="1"/>
</dbReference>